<dbReference type="EMBL" id="AQQR01000026">
    <property type="protein sequence ID" value="OWU67817.1"/>
    <property type="molecule type" value="Genomic_DNA"/>
</dbReference>
<keyword evidence="3" id="KW-1185">Reference proteome</keyword>
<proteinExistence type="predicted"/>
<feature type="region of interest" description="Disordered" evidence="1">
    <location>
        <begin position="1"/>
        <end position="39"/>
    </location>
</feature>
<feature type="compositionally biased region" description="Basic and acidic residues" evidence="1">
    <location>
        <begin position="1"/>
        <end position="13"/>
    </location>
</feature>
<name>A0A225NC12_9RHOB</name>
<gene>
    <name evidence="2" type="ORF">ATO3_25655</name>
</gene>
<organism evidence="2 3">
    <name type="scientific">Marinibacterium profundimaris</name>
    <dbReference type="NCBI Taxonomy" id="1679460"/>
    <lineage>
        <taxon>Bacteria</taxon>
        <taxon>Pseudomonadati</taxon>
        <taxon>Pseudomonadota</taxon>
        <taxon>Alphaproteobacteria</taxon>
        <taxon>Rhodobacterales</taxon>
        <taxon>Paracoccaceae</taxon>
        <taxon>Marinibacterium</taxon>
    </lineage>
</organism>
<dbReference type="Proteomes" id="UP000215377">
    <property type="component" value="Unassembled WGS sequence"/>
</dbReference>
<comment type="caution">
    <text evidence="2">The sequence shown here is derived from an EMBL/GenBank/DDBJ whole genome shotgun (WGS) entry which is preliminary data.</text>
</comment>
<evidence type="ECO:0000256" key="1">
    <source>
        <dbReference type="SAM" id="MobiDB-lite"/>
    </source>
</evidence>
<reference evidence="2 3" key="1">
    <citation type="submission" date="2013-04" db="EMBL/GenBank/DDBJ databases">
        <title>Oceanicola sp. 22II1-22F33 Genome Sequencing.</title>
        <authorList>
            <person name="Lai Q."/>
            <person name="Li G."/>
            <person name="Shao Z."/>
        </authorList>
    </citation>
    <scope>NUCLEOTIDE SEQUENCE [LARGE SCALE GENOMIC DNA]</scope>
    <source>
        <strain evidence="2 3">22II1-22F33</strain>
    </source>
</reference>
<protein>
    <submittedName>
        <fullName evidence="2">Uncharacterized protein</fullName>
    </submittedName>
</protein>
<accession>A0A225NC12</accession>
<sequence length="109" mass="12107">MKDRGKTRTELKDTSTLGPPGSLGDRLLDDYGSELEGEGLSEDQQKECLLALWQVMVAFVDLGFSVKPGDKLFPESDVGFDDVLSYICLEDLPRETVASPDNQKQEERP</sequence>
<evidence type="ECO:0000313" key="3">
    <source>
        <dbReference type="Proteomes" id="UP000215377"/>
    </source>
</evidence>
<dbReference type="AlphaFoldDB" id="A0A225NC12"/>
<evidence type="ECO:0000313" key="2">
    <source>
        <dbReference type="EMBL" id="OWU67817.1"/>
    </source>
</evidence>
<dbReference type="RefSeq" id="WP_088652750.1">
    <property type="nucleotide sequence ID" value="NZ_AQQR01000026.1"/>
</dbReference>
<dbReference type="OrthoDB" id="7876422at2"/>